<keyword evidence="3" id="KW-1185">Reference proteome</keyword>
<evidence type="ECO:0000256" key="1">
    <source>
        <dbReference type="SAM" id="MobiDB-lite"/>
    </source>
</evidence>
<feature type="transmembrane region" description="Helical" evidence="2">
    <location>
        <begin position="31"/>
        <end position="53"/>
    </location>
</feature>
<organism evidence="3 4">
    <name type="scientific">Elaeophora elaphi</name>
    <dbReference type="NCBI Taxonomy" id="1147741"/>
    <lineage>
        <taxon>Eukaryota</taxon>
        <taxon>Metazoa</taxon>
        <taxon>Ecdysozoa</taxon>
        <taxon>Nematoda</taxon>
        <taxon>Chromadorea</taxon>
        <taxon>Rhabditida</taxon>
        <taxon>Spirurina</taxon>
        <taxon>Spiruromorpha</taxon>
        <taxon>Filarioidea</taxon>
        <taxon>Onchocercidae</taxon>
        <taxon>Elaeophora</taxon>
    </lineage>
</organism>
<reference evidence="4" key="1">
    <citation type="submission" date="2017-02" db="UniProtKB">
        <authorList>
            <consortium name="WormBaseParasite"/>
        </authorList>
    </citation>
    <scope>IDENTIFICATION</scope>
</reference>
<keyword evidence="2" id="KW-0812">Transmembrane</keyword>
<accession>A0A0R3RXW6</accession>
<name>A0A0R3RXW6_9BILA</name>
<dbReference type="Proteomes" id="UP000050640">
    <property type="component" value="Unplaced"/>
</dbReference>
<sequence length="267" mass="29772">MQSGGAASSNGGRFNRRMSNQDIFELNSAYFSLRVALIFLIVTVIIFIIMQLIKLAFQIMKIRNAAEPFDSQAPELVVHSRKSKRRRRPMRLLPSKTMRIQLSLKNEQEMDATSVDRETVSKRGMKGKAPGEAQEETNIVTYDEIQNFSDNLLTAGIKDSLALFGSKDQSLPTPMPIKKKATSSNLTPQDSLMVVNSQIPLQPFHNAEKLEKKDSKCILPEKSEETDHDKSALIAAKAQDSLMVVNDLKPLQPSASAEQANIKKLDN</sequence>
<evidence type="ECO:0000313" key="3">
    <source>
        <dbReference type="Proteomes" id="UP000050640"/>
    </source>
</evidence>
<keyword evidence="2" id="KW-1133">Transmembrane helix</keyword>
<evidence type="ECO:0000256" key="2">
    <source>
        <dbReference type="SAM" id="Phobius"/>
    </source>
</evidence>
<protein>
    <submittedName>
        <fullName evidence="4">Uncharacterized protein</fullName>
    </submittedName>
</protein>
<feature type="region of interest" description="Disordered" evidence="1">
    <location>
        <begin position="111"/>
        <end position="133"/>
    </location>
</feature>
<dbReference type="AlphaFoldDB" id="A0A0R3RXW6"/>
<dbReference type="WBParaSite" id="EEL_0000708901-mRNA-1">
    <property type="protein sequence ID" value="EEL_0000708901-mRNA-1"/>
    <property type="gene ID" value="EEL_0000708901"/>
</dbReference>
<evidence type="ECO:0000313" key="4">
    <source>
        <dbReference type="WBParaSite" id="EEL_0000708901-mRNA-1"/>
    </source>
</evidence>
<proteinExistence type="predicted"/>
<keyword evidence="2" id="KW-0472">Membrane</keyword>